<organism evidence="1 2">
    <name type="scientific">Phaseolus coccineus</name>
    <name type="common">Scarlet runner bean</name>
    <name type="synonym">Phaseolus multiflorus</name>
    <dbReference type="NCBI Taxonomy" id="3886"/>
    <lineage>
        <taxon>Eukaryota</taxon>
        <taxon>Viridiplantae</taxon>
        <taxon>Streptophyta</taxon>
        <taxon>Embryophyta</taxon>
        <taxon>Tracheophyta</taxon>
        <taxon>Spermatophyta</taxon>
        <taxon>Magnoliopsida</taxon>
        <taxon>eudicotyledons</taxon>
        <taxon>Gunneridae</taxon>
        <taxon>Pentapetalae</taxon>
        <taxon>rosids</taxon>
        <taxon>fabids</taxon>
        <taxon>Fabales</taxon>
        <taxon>Fabaceae</taxon>
        <taxon>Papilionoideae</taxon>
        <taxon>50 kb inversion clade</taxon>
        <taxon>NPAAA clade</taxon>
        <taxon>indigoferoid/millettioid clade</taxon>
        <taxon>Phaseoleae</taxon>
        <taxon>Phaseolus</taxon>
    </lineage>
</organism>
<sequence>MPQMLCSLMKLGTALVCEPTSTLTTILYYANLLPRNLNLDRLVRREFLHPENHFFHFLTTVLRLKIPFFSLDFLALRILCCGLFLSVVSGFTSCEELLHFFSLRPPQC</sequence>
<dbReference type="AlphaFoldDB" id="A0AAN9P3Q6"/>
<comment type="caution">
    <text evidence="1">The sequence shown here is derived from an EMBL/GenBank/DDBJ whole genome shotgun (WGS) entry which is preliminary data.</text>
</comment>
<dbReference type="EMBL" id="JAYMYR010000001">
    <property type="protein sequence ID" value="KAK7381639.1"/>
    <property type="molecule type" value="Genomic_DNA"/>
</dbReference>
<name>A0AAN9P3Q6_PHACN</name>
<proteinExistence type="predicted"/>
<evidence type="ECO:0000313" key="1">
    <source>
        <dbReference type="EMBL" id="KAK7381639.1"/>
    </source>
</evidence>
<reference evidence="1 2" key="1">
    <citation type="submission" date="2024-01" db="EMBL/GenBank/DDBJ databases">
        <title>The genomes of 5 underutilized Papilionoideae crops provide insights into root nodulation and disease resistanc.</title>
        <authorList>
            <person name="Jiang F."/>
        </authorList>
    </citation>
    <scope>NUCLEOTIDE SEQUENCE [LARGE SCALE GENOMIC DNA]</scope>
    <source>
        <strain evidence="1">JINMINGXINNONG_FW02</strain>
        <tissue evidence="1">Leaves</tissue>
    </source>
</reference>
<dbReference type="Proteomes" id="UP001374584">
    <property type="component" value="Unassembled WGS sequence"/>
</dbReference>
<accession>A0AAN9P3Q6</accession>
<protein>
    <submittedName>
        <fullName evidence="1">Uncharacterized protein</fullName>
    </submittedName>
</protein>
<evidence type="ECO:0000313" key="2">
    <source>
        <dbReference type="Proteomes" id="UP001374584"/>
    </source>
</evidence>
<keyword evidence="2" id="KW-1185">Reference proteome</keyword>
<dbReference type="PANTHER" id="PTHR37900">
    <property type="match status" value="1"/>
</dbReference>
<gene>
    <name evidence="1" type="ORF">VNO80_00185</name>
</gene>
<dbReference type="PANTHER" id="PTHR37900:SF3">
    <property type="entry name" value="TRANSMEMBRANE PROTEIN"/>
    <property type="match status" value="1"/>
</dbReference>